<dbReference type="STRING" id="1016849.A0A0D1WY12"/>
<keyword evidence="8" id="KW-0539">Nucleus</keyword>
<evidence type="ECO:0000256" key="2">
    <source>
        <dbReference type="ARBA" id="ARBA00004496"/>
    </source>
</evidence>
<keyword evidence="5" id="KW-0678">Repressor</keyword>
<proteinExistence type="inferred from homology"/>
<dbReference type="EMBL" id="KN846953">
    <property type="protein sequence ID" value="KIV80016.1"/>
    <property type="molecule type" value="Genomic_DNA"/>
</dbReference>
<feature type="region of interest" description="Disordered" evidence="9">
    <location>
        <begin position="1"/>
        <end position="75"/>
    </location>
</feature>
<dbReference type="AlphaFoldDB" id="A0A0D1WY12"/>
<name>A0A0D1WY12_9EURO</name>
<feature type="compositionally biased region" description="Polar residues" evidence="9">
    <location>
        <begin position="270"/>
        <end position="279"/>
    </location>
</feature>
<keyword evidence="6" id="KW-0805">Transcription regulation</keyword>
<feature type="compositionally biased region" description="Low complexity" evidence="9">
    <location>
        <begin position="248"/>
        <end position="267"/>
    </location>
</feature>
<protein>
    <submittedName>
        <fullName evidence="10">Uncharacterized protein</fullName>
    </submittedName>
</protein>
<dbReference type="GO" id="GO:0005634">
    <property type="term" value="C:nucleus"/>
    <property type="evidence" value="ECO:0007669"/>
    <property type="project" value="UniProtKB-SubCell"/>
</dbReference>
<evidence type="ECO:0000256" key="1">
    <source>
        <dbReference type="ARBA" id="ARBA00004123"/>
    </source>
</evidence>
<evidence type="ECO:0000256" key="8">
    <source>
        <dbReference type="ARBA" id="ARBA00023242"/>
    </source>
</evidence>
<comment type="similarity">
    <text evidence="3">Belongs to the WHI5/NRM1 family.</text>
</comment>
<evidence type="ECO:0000256" key="3">
    <source>
        <dbReference type="ARBA" id="ARBA00006922"/>
    </source>
</evidence>
<accession>A0A0D1WY12</accession>
<dbReference type="GO" id="GO:0005737">
    <property type="term" value="C:cytoplasm"/>
    <property type="evidence" value="ECO:0007669"/>
    <property type="project" value="UniProtKB-SubCell"/>
</dbReference>
<keyword evidence="7" id="KW-0804">Transcription</keyword>
<evidence type="ECO:0000256" key="9">
    <source>
        <dbReference type="SAM" id="MobiDB-lite"/>
    </source>
</evidence>
<organism evidence="10 11">
    <name type="scientific">Exophiala sideris</name>
    <dbReference type="NCBI Taxonomy" id="1016849"/>
    <lineage>
        <taxon>Eukaryota</taxon>
        <taxon>Fungi</taxon>
        <taxon>Dikarya</taxon>
        <taxon>Ascomycota</taxon>
        <taxon>Pezizomycotina</taxon>
        <taxon>Eurotiomycetes</taxon>
        <taxon>Chaetothyriomycetidae</taxon>
        <taxon>Chaetothyriales</taxon>
        <taxon>Herpotrichiellaceae</taxon>
        <taxon>Exophiala</taxon>
    </lineage>
</organism>
<keyword evidence="4" id="KW-0963">Cytoplasm</keyword>
<evidence type="ECO:0000256" key="6">
    <source>
        <dbReference type="ARBA" id="ARBA00023015"/>
    </source>
</evidence>
<sequence>MSAVTSPARRVLGEKDPNTLLAQIQSPKKARLDIEFASPRSLKPRHASGSPHAGQKRKIHQVEDEEAAESQNSNALQILSHRTDILSDEEPSMHEEGFYTSMAEIKSTPNTLLTSFRASQEEHPQLEAEFVILDEPSQQTLDKMHAVSFTQTTSQLVPSLRPDLVKEPSQLSLSMSSLIDFDNNLSSQGDDMQMLEEPVQGHNSEKDTRKQMLLEKAETLRTRLQLAFFKVETNQISKPFARLQVPKARSSSPDLARSSSSSSTLRPRSVHQQANTMSPETRVAIARARATMGPKPTVRPLSSLPVPNIAPTAFSARWNDVQQSQDSQGIPAYMPSSPPLSNAGDVEIDEPINRIILEPRTPVQHSSPGGAQLGRSRVQTEVQYGRFRPGGLTSSVIKGEAANSLLQLVRGGSGGVGMCGL</sequence>
<feature type="region of interest" description="Disordered" evidence="9">
    <location>
        <begin position="244"/>
        <end position="280"/>
    </location>
</feature>
<dbReference type="Proteomes" id="UP000053599">
    <property type="component" value="Unassembled WGS sequence"/>
</dbReference>
<evidence type="ECO:0000313" key="11">
    <source>
        <dbReference type="Proteomes" id="UP000053599"/>
    </source>
</evidence>
<reference evidence="10 11" key="1">
    <citation type="submission" date="2015-01" db="EMBL/GenBank/DDBJ databases">
        <title>The Genome Sequence of Exophiala sideris CBS121828.</title>
        <authorList>
            <consortium name="The Broad Institute Genomics Platform"/>
            <person name="Cuomo C."/>
            <person name="de Hoog S."/>
            <person name="Gorbushina A."/>
            <person name="Stielow B."/>
            <person name="Teixiera M."/>
            <person name="Abouelleil A."/>
            <person name="Chapman S.B."/>
            <person name="Priest M."/>
            <person name="Young S.K."/>
            <person name="Wortman J."/>
            <person name="Nusbaum C."/>
            <person name="Birren B."/>
        </authorList>
    </citation>
    <scope>NUCLEOTIDE SEQUENCE [LARGE SCALE GENOMIC DNA]</scope>
    <source>
        <strain evidence="10 11">CBS 121828</strain>
    </source>
</reference>
<evidence type="ECO:0000256" key="5">
    <source>
        <dbReference type="ARBA" id="ARBA00022491"/>
    </source>
</evidence>
<evidence type="ECO:0000313" key="10">
    <source>
        <dbReference type="EMBL" id="KIV80016.1"/>
    </source>
</evidence>
<evidence type="ECO:0000256" key="4">
    <source>
        <dbReference type="ARBA" id="ARBA00022490"/>
    </source>
</evidence>
<gene>
    <name evidence="10" type="ORF">PV11_07550</name>
</gene>
<evidence type="ECO:0000256" key="7">
    <source>
        <dbReference type="ARBA" id="ARBA00023163"/>
    </source>
</evidence>
<dbReference type="InterPro" id="IPR013734">
    <property type="entry name" value="TF_Nrm1/Whi5"/>
</dbReference>
<dbReference type="Pfam" id="PF08528">
    <property type="entry name" value="Whi5"/>
    <property type="match status" value="1"/>
</dbReference>
<comment type="subcellular location">
    <subcellularLocation>
        <location evidence="2">Cytoplasm</location>
    </subcellularLocation>
    <subcellularLocation>
        <location evidence="1">Nucleus</location>
    </subcellularLocation>
</comment>
<dbReference type="OrthoDB" id="5345625at2759"/>
<dbReference type="HOGENOM" id="CLU_026245_0_0_1"/>